<name>A0A1K1P1Q7_RUMFL</name>
<proteinExistence type="predicted"/>
<dbReference type="SMART" id="SM00327">
    <property type="entry name" value="VWA"/>
    <property type="match status" value="1"/>
</dbReference>
<dbReference type="Proteomes" id="UP000183461">
    <property type="component" value="Unassembled WGS sequence"/>
</dbReference>
<dbReference type="PROSITE" id="PS50234">
    <property type="entry name" value="VWFA"/>
    <property type="match status" value="1"/>
</dbReference>
<keyword evidence="1" id="KW-0732">Signal</keyword>
<dbReference type="InterPro" id="IPR036465">
    <property type="entry name" value="vWFA_dom_sf"/>
</dbReference>
<evidence type="ECO:0000256" key="1">
    <source>
        <dbReference type="SAM" id="SignalP"/>
    </source>
</evidence>
<dbReference type="InterPro" id="IPR002035">
    <property type="entry name" value="VWF_A"/>
</dbReference>
<evidence type="ECO:0000259" key="2">
    <source>
        <dbReference type="PROSITE" id="PS50234"/>
    </source>
</evidence>
<protein>
    <submittedName>
        <fullName evidence="3">Ca-activated chloride channel family protein</fullName>
    </submittedName>
</protein>
<accession>A0A1K1P1Q7</accession>
<dbReference type="EMBL" id="FPIP01000006">
    <property type="protein sequence ID" value="SFW41457.1"/>
    <property type="molecule type" value="Genomic_DNA"/>
</dbReference>
<sequence>MNTKLTRYAAMAAACTVIMSAFCSCGDGTTSNYNGGTYKKDEHRNNNSIVHEDINEATVCAPEYDCDGGYYERPTQASRNESYKEYIETGFKDPKAEPLSTFSADVDTASYSNIRRLLEDGTIVPEDAVRAEEFINYFDYDYPDPEEGRVFGDYVELADCPWNPANKLMMIGIQGKRMPEKETPPSNIVFLIDSSGSMASYDKLPLVQTAFSMLAEKLTEKDRISIVTYAGHSDTILEGASGKDKDEILNALYSITASGGTNGEGGIQQAYKLAERYFIEGGNNRVILATDGDLNIGASSESELVKLIESKRDKGVYLSVLGFGTGNYKDDKLEAIADNGNGNYSYIDSVDEAHRVLVQEMAGTLYTIAKDVKIQVEFNPSQIKSYRLIGYDNRLMNAEDFYDETKDAGEVGAGHSVTALYEVELAQTGDTYRGVQLEFSSEHTAEPPVDNGRSELCKLSVTYKPVGEDGDIYESQLFGMEKYNSEPSESIKLASAAAEFAMLLRNSEFKGSSSYDYVARTATSLAFDEKTEELISLAKLAERLYN</sequence>
<organism evidence="3 4">
    <name type="scientific">Ruminococcus flavefaciens</name>
    <dbReference type="NCBI Taxonomy" id="1265"/>
    <lineage>
        <taxon>Bacteria</taxon>
        <taxon>Bacillati</taxon>
        <taxon>Bacillota</taxon>
        <taxon>Clostridia</taxon>
        <taxon>Eubacteriales</taxon>
        <taxon>Oscillospiraceae</taxon>
        <taxon>Ruminococcus</taxon>
    </lineage>
</organism>
<dbReference type="Pfam" id="PF12034">
    <property type="entry name" value="YfbK_C"/>
    <property type="match status" value="1"/>
</dbReference>
<dbReference type="Gene3D" id="3.40.50.410">
    <property type="entry name" value="von Willebrand factor, type A domain"/>
    <property type="match status" value="1"/>
</dbReference>
<evidence type="ECO:0000313" key="4">
    <source>
        <dbReference type="Proteomes" id="UP000183461"/>
    </source>
</evidence>
<dbReference type="Pfam" id="PF00092">
    <property type="entry name" value="VWA"/>
    <property type="match status" value="1"/>
</dbReference>
<dbReference type="InterPro" id="IPR051266">
    <property type="entry name" value="CLCR"/>
</dbReference>
<feature type="domain" description="VWFA" evidence="2">
    <location>
        <begin position="187"/>
        <end position="365"/>
    </location>
</feature>
<gene>
    <name evidence="3" type="ORF">SAMN02910280_2442</name>
</gene>
<evidence type="ECO:0000313" key="3">
    <source>
        <dbReference type="EMBL" id="SFW41457.1"/>
    </source>
</evidence>
<dbReference type="PANTHER" id="PTHR10579:SF43">
    <property type="entry name" value="ZINC FINGER (C3HC4-TYPE RING FINGER) FAMILY PROTEIN"/>
    <property type="match status" value="1"/>
</dbReference>
<dbReference type="PROSITE" id="PS51257">
    <property type="entry name" value="PROKAR_LIPOPROTEIN"/>
    <property type="match status" value="1"/>
</dbReference>
<dbReference type="CDD" id="cd01465">
    <property type="entry name" value="vWA_subgroup"/>
    <property type="match status" value="1"/>
</dbReference>
<dbReference type="InterPro" id="IPR022156">
    <property type="entry name" value="Uncharacterised_YfbK_N"/>
</dbReference>
<dbReference type="PANTHER" id="PTHR10579">
    <property type="entry name" value="CALCIUM-ACTIVATED CHLORIDE CHANNEL REGULATOR"/>
    <property type="match status" value="1"/>
</dbReference>
<dbReference type="Pfam" id="PF12450">
    <property type="entry name" value="vWF_A"/>
    <property type="match status" value="1"/>
</dbReference>
<reference evidence="3 4" key="1">
    <citation type="submission" date="2016-11" db="EMBL/GenBank/DDBJ databases">
        <authorList>
            <person name="Jaros S."/>
            <person name="Januszkiewicz K."/>
            <person name="Wedrychowicz H."/>
        </authorList>
    </citation>
    <scope>NUCLEOTIDE SEQUENCE [LARGE SCALE GENOMIC DNA]</scope>
    <source>
        <strain evidence="3 4">YL228</strain>
    </source>
</reference>
<dbReference type="InterPro" id="IPR021908">
    <property type="entry name" value="YfbK_C"/>
</dbReference>
<feature type="chain" id="PRO_5039668918" evidence="1">
    <location>
        <begin position="24"/>
        <end position="546"/>
    </location>
</feature>
<dbReference type="SUPFAM" id="SSF53300">
    <property type="entry name" value="vWA-like"/>
    <property type="match status" value="1"/>
</dbReference>
<dbReference type="RefSeq" id="WP_072300675.1">
    <property type="nucleotide sequence ID" value="NZ_FPIP01000006.1"/>
</dbReference>
<dbReference type="AlphaFoldDB" id="A0A1K1P1Q7"/>
<feature type="signal peptide" evidence="1">
    <location>
        <begin position="1"/>
        <end position="23"/>
    </location>
</feature>